<feature type="chain" id="PRO_5037485395" evidence="1">
    <location>
        <begin position="20"/>
        <end position="342"/>
    </location>
</feature>
<accession>A0A935MUU1</accession>
<sequence length="342" mass="38198">MKHLIAIMLLACVPVFAQAAEKHILMLLYRGCEESCQGFQDYFRKQRLPVRFTLRDVAQDKLRIPGFIAEAKKLKPDLVLTWGTTVTQEVAGPWNAPDPVRHITDIPLVFMIVSNPMEAGLVQKLESSKRNLTGTLYLLDEETQLRAARSYFDFQHLGLLVNPAEQNSLTTRDRLRQLAPILGFTLSERTFSLDAHGKPRPEELPQLVASLAKAGADLLYQSPDTFLNLLRDQLTGVAMACNLPVFAASEAPVLKSAALMGVVNRYNEVGRLTAQQAARILFENVAPSSMPIALPRRFSFLINMNAARQLERYPPLKLLDFAEIIGDANTPQTHQVNTYSCN</sequence>
<dbReference type="Gene3D" id="3.40.50.2300">
    <property type="match status" value="2"/>
</dbReference>
<organism evidence="2 3">
    <name type="scientific">Candidatus Dechloromonas phosphorivorans</name>
    <dbReference type="NCBI Taxonomy" id="2899244"/>
    <lineage>
        <taxon>Bacteria</taxon>
        <taxon>Pseudomonadati</taxon>
        <taxon>Pseudomonadota</taxon>
        <taxon>Betaproteobacteria</taxon>
        <taxon>Rhodocyclales</taxon>
        <taxon>Azonexaceae</taxon>
        <taxon>Dechloromonas</taxon>
    </lineage>
</organism>
<dbReference type="Proteomes" id="UP000739411">
    <property type="component" value="Unassembled WGS sequence"/>
</dbReference>
<proteinExistence type="predicted"/>
<reference evidence="2 3" key="1">
    <citation type="submission" date="2020-10" db="EMBL/GenBank/DDBJ databases">
        <title>Connecting structure to function with the recovery of over 1000 high-quality activated sludge metagenome-assembled genomes encoding full-length rRNA genes using long-read sequencing.</title>
        <authorList>
            <person name="Singleton C.M."/>
            <person name="Petriglieri F."/>
            <person name="Kristensen J.M."/>
            <person name="Kirkegaard R.H."/>
            <person name="Michaelsen T.Y."/>
            <person name="Andersen M.H."/>
            <person name="Karst S.M."/>
            <person name="Dueholm M.S."/>
            <person name="Nielsen P.H."/>
            <person name="Albertsen M."/>
        </authorList>
    </citation>
    <scope>NUCLEOTIDE SEQUENCE [LARGE SCALE GENOMIC DNA]</scope>
    <source>
        <strain evidence="2">EsbW_18-Q3-R4-48_BATAC.463</strain>
    </source>
</reference>
<name>A0A935MUU1_9RHOO</name>
<dbReference type="CDD" id="cd06325">
    <property type="entry name" value="PBP1_ABC_unchar_transporter"/>
    <property type="match status" value="1"/>
</dbReference>
<dbReference type="PANTHER" id="PTHR35271:SF1">
    <property type="entry name" value="ABC TRANSPORTER, SUBSTRATE-BINDING LIPOPROTEIN"/>
    <property type="match status" value="1"/>
</dbReference>
<dbReference type="AlphaFoldDB" id="A0A935MUU1"/>
<dbReference type="InterPro" id="IPR007487">
    <property type="entry name" value="ABC_transpt-TYRBP-like"/>
</dbReference>
<dbReference type="Pfam" id="PF04392">
    <property type="entry name" value="ABC_sub_bind"/>
    <property type="match status" value="1"/>
</dbReference>
<evidence type="ECO:0000256" key="1">
    <source>
        <dbReference type="SAM" id="SignalP"/>
    </source>
</evidence>
<feature type="signal peptide" evidence="1">
    <location>
        <begin position="1"/>
        <end position="19"/>
    </location>
</feature>
<comment type="caution">
    <text evidence="2">The sequence shown here is derived from an EMBL/GenBank/DDBJ whole genome shotgun (WGS) entry which is preliminary data.</text>
</comment>
<keyword evidence="1" id="KW-0732">Signal</keyword>
<dbReference type="PANTHER" id="PTHR35271">
    <property type="entry name" value="ABC TRANSPORTER, SUBSTRATE-BINDING LIPOPROTEIN-RELATED"/>
    <property type="match status" value="1"/>
</dbReference>
<evidence type="ECO:0000313" key="3">
    <source>
        <dbReference type="Proteomes" id="UP000739411"/>
    </source>
</evidence>
<dbReference type="EMBL" id="JADJMS010000006">
    <property type="protein sequence ID" value="MBK7414077.1"/>
    <property type="molecule type" value="Genomic_DNA"/>
</dbReference>
<evidence type="ECO:0000313" key="2">
    <source>
        <dbReference type="EMBL" id="MBK7414077.1"/>
    </source>
</evidence>
<protein>
    <submittedName>
        <fullName evidence="2">ABC transporter substrate-binding protein</fullName>
    </submittedName>
</protein>
<gene>
    <name evidence="2" type="ORF">IPJ38_02120</name>
</gene>